<dbReference type="Proteomes" id="UP001302806">
    <property type="component" value="Chromosome"/>
</dbReference>
<accession>A0ABY9XTA6</accession>
<name>A0ABY9XTA6_9FLAO</name>
<dbReference type="RefSeq" id="WP_415865705.1">
    <property type="nucleotide sequence ID" value="NZ_CP134537.1"/>
</dbReference>
<gene>
    <name evidence="1" type="ORF">RHP51_19605</name>
</gene>
<sequence>MKVKKYNDLLNEKDFLTYSEKLNTFEWRNKRNFIVHRDNFICTNCKSEPTKFEYGKPVRQKTEKEIQEYKDSLGKLWFASVKEEYKEEYDPENPPWFLQKEIRIPLHEEENPVILHVHHKYYILNNLPWEYPNEALITLCHKCHQDLHSENEINVFRDSTKTTKAKILICERCNGSGYLPEFHYYQNGVCFGCNGEKYQELK</sequence>
<protein>
    <submittedName>
        <fullName evidence="1">Uncharacterized protein</fullName>
    </submittedName>
</protein>
<organism evidence="1 2">
    <name type="scientific">Thalassobellus suaedae</name>
    <dbReference type="NCBI Taxonomy" id="3074124"/>
    <lineage>
        <taxon>Bacteria</taxon>
        <taxon>Pseudomonadati</taxon>
        <taxon>Bacteroidota</taxon>
        <taxon>Flavobacteriia</taxon>
        <taxon>Flavobacteriales</taxon>
        <taxon>Flavobacteriaceae</taxon>
        <taxon>Thalassobellus</taxon>
    </lineage>
</organism>
<evidence type="ECO:0000313" key="2">
    <source>
        <dbReference type="Proteomes" id="UP001302806"/>
    </source>
</evidence>
<reference evidence="1 2" key="1">
    <citation type="submission" date="2023-09" db="EMBL/GenBank/DDBJ databases">
        <title>Thalassobella suaedae gen. nov., sp. nov., a marine bacterium of the family Flavobacteriaceae isolated from a halophyte Suaeda japonica.</title>
        <authorList>
            <person name="Lee S.Y."/>
            <person name="Hwang C.Y."/>
        </authorList>
    </citation>
    <scope>NUCLEOTIDE SEQUENCE [LARGE SCALE GENOMIC DNA]</scope>
    <source>
        <strain evidence="1 2">HL-DH14</strain>
    </source>
</reference>
<evidence type="ECO:0000313" key="1">
    <source>
        <dbReference type="EMBL" id="WNH09191.1"/>
    </source>
</evidence>
<proteinExistence type="predicted"/>
<dbReference type="EMBL" id="CP134537">
    <property type="protein sequence ID" value="WNH09191.1"/>
    <property type="molecule type" value="Genomic_DNA"/>
</dbReference>